<proteinExistence type="predicted"/>
<dbReference type="EMBL" id="SDMP01000006">
    <property type="protein sequence ID" value="RYR51603.1"/>
    <property type="molecule type" value="Genomic_DNA"/>
</dbReference>
<dbReference type="Proteomes" id="UP000289738">
    <property type="component" value="Chromosome A06"/>
</dbReference>
<name>A0A445CL40_ARAHY</name>
<evidence type="ECO:0000313" key="2">
    <source>
        <dbReference type="Proteomes" id="UP000289738"/>
    </source>
</evidence>
<organism evidence="1 2">
    <name type="scientific">Arachis hypogaea</name>
    <name type="common">Peanut</name>
    <dbReference type="NCBI Taxonomy" id="3818"/>
    <lineage>
        <taxon>Eukaryota</taxon>
        <taxon>Viridiplantae</taxon>
        <taxon>Streptophyta</taxon>
        <taxon>Embryophyta</taxon>
        <taxon>Tracheophyta</taxon>
        <taxon>Spermatophyta</taxon>
        <taxon>Magnoliopsida</taxon>
        <taxon>eudicotyledons</taxon>
        <taxon>Gunneridae</taxon>
        <taxon>Pentapetalae</taxon>
        <taxon>rosids</taxon>
        <taxon>fabids</taxon>
        <taxon>Fabales</taxon>
        <taxon>Fabaceae</taxon>
        <taxon>Papilionoideae</taxon>
        <taxon>50 kb inversion clade</taxon>
        <taxon>dalbergioids sensu lato</taxon>
        <taxon>Dalbergieae</taxon>
        <taxon>Pterocarpus clade</taxon>
        <taxon>Arachis</taxon>
    </lineage>
</organism>
<accession>A0A445CL40</accession>
<comment type="caution">
    <text evidence="1">The sequence shown here is derived from an EMBL/GenBank/DDBJ whole genome shotgun (WGS) entry which is preliminary data.</text>
</comment>
<reference evidence="1 2" key="1">
    <citation type="submission" date="2019-01" db="EMBL/GenBank/DDBJ databases">
        <title>Sequencing of cultivated peanut Arachis hypogaea provides insights into genome evolution and oil improvement.</title>
        <authorList>
            <person name="Chen X."/>
        </authorList>
    </citation>
    <scope>NUCLEOTIDE SEQUENCE [LARGE SCALE GENOMIC DNA]</scope>
    <source>
        <strain evidence="2">cv. Fuhuasheng</strain>
        <tissue evidence="1">Leaves</tissue>
    </source>
</reference>
<keyword evidence="2" id="KW-1185">Reference proteome</keyword>
<gene>
    <name evidence="1" type="ORF">Ahy_A06g026585</name>
</gene>
<sequence>MCWLRVHILVQTNLLHRPSLYAHLHPKKAEKSVQFHCFRSPCNTAESSAQDKRKNKLERFFVPSAPRVGFAVKSFNLEGCNTRIRYEYFVVDKMLGHCKILSVAVSYVCYIPRDSR</sequence>
<evidence type="ECO:0000313" key="1">
    <source>
        <dbReference type="EMBL" id="RYR51603.1"/>
    </source>
</evidence>
<dbReference type="AlphaFoldDB" id="A0A445CL40"/>
<protein>
    <submittedName>
        <fullName evidence="1">Uncharacterized protein</fullName>
    </submittedName>
</protein>